<accession>A0A6I4I6S8</accession>
<dbReference type="Proteomes" id="UP000434850">
    <property type="component" value="Unassembled WGS sequence"/>
</dbReference>
<protein>
    <submittedName>
        <fullName evidence="2">Uncharacterized protein</fullName>
    </submittedName>
</protein>
<comment type="caution">
    <text evidence="2">The sequence shown here is derived from an EMBL/GenBank/DDBJ whole genome shotgun (WGS) entry which is preliminary data.</text>
</comment>
<evidence type="ECO:0000313" key="3">
    <source>
        <dbReference type="Proteomes" id="UP000434850"/>
    </source>
</evidence>
<dbReference type="OrthoDB" id="607469at2"/>
<dbReference type="EMBL" id="WQLA01000002">
    <property type="protein sequence ID" value="MVN90567.1"/>
    <property type="molecule type" value="Genomic_DNA"/>
</dbReference>
<dbReference type="AlphaFoldDB" id="A0A6I4I6S8"/>
<name>A0A6I4I6S8_9SPHI</name>
<organism evidence="2 3">
    <name type="scientific">Mucilaginibacter aquatilis</name>
    <dbReference type="NCBI Taxonomy" id="1517760"/>
    <lineage>
        <taxon>Bacteria</taxon>
        <taxon>Pseudomonadati</taxon>
        <taxon>Bacteroidota</taxon>
        <taxon>Sphingobacteriia</taxon>
        <taxon>Sphingobacteriales</taxon>
        <taxon>Sphingobacteriaceae</taxon>
        <taxon>Mucilaginibacter</taxon>
    </lineage>
</organism>
<keyword evidence="3" id="KW-1185">Reference proteome</keyword>
<gene>
    <name evidence="2" type="ORF">GO816_05450</name>
</gene>
<sequence>MKKLNYLLTLSILFMVIAVNTSWASTSKKQQEQHWGTPYSIAYLAKHHKLIEANKAFNYTTVYFNIYLPQNTYFTYWTVTFDNGINTYTFNTDPYAHYNPPYYEDSWSGIPQGTYTVTIHNNGYGNGYLFDAVLDFVDANSQSQSPYFWDKNTDYSDFVFQNVYVPGDPNTSIGMSLSAHQ</sequence>
<proteinExistence type="predicted"/>
<feature type="signal peptide" evidence="1">
    <location>
        <begin position="1"/>
        <end position="24"/>
    </location>
</feature>
<evidence type="ECO:0000313" key="2">
    <source>
        <dbReference type="EMBL" id="MVN90567.1"/>
    </source>
</evidence>
<dbReference type="RefSeq" id="WP_157540347.1">
    <property type="nucleotide sequence ID" value="NZ_WQLA01000002.1"/>
</dbReference>
<reference evidence="2 3" key="1">
    <citation type="submission" date="2019-12" db="EMBL/GenBank/DDBJ databases">
        <title>Mucilaginibacter sp. HME9299 genome sequencing and assembly.</title>
        <authorList>
            <person name="Kang H."/>
            <person name="Kim H."/>
            <person name="Joh K."/>
        </authorList>
    </citation>
    <scope>NUCLEOTIDE SEQUENCE [LARGE SCALE GENOMIC DNA]</scope>
    <source>
        <strain evidence="2 3">HME9299</strain>
    </source>
</reference>
<feature type="chain" id="PRO_5026024775" evidence="1">
    <location>
        <begin position="25"/>
        <end position="181"/>
    </location>
</feature>
<keyword evidence="1" id="KW-0732">Signal</keyword>
<evidence type="ECO:0000256" key="1">
    <source>
        <dbReference type="SAM" id="SignalP"/>
    </source>
</evidence>